<sequence length="76" mass="8459">MAHHGHFSYITYDLLPIDSDSDSDAVRVDTIIIQFSQAEFPLLEAFLSSKKLRETYAKAELFASKSPLPVKIGGDD</sequence>
<evidence type="ECO:0000313" key="2">
    <source>
        <dbReference type="Proteomes" id="UP000245609"/>
    </source>
</evidence>
<dbReference type="Proteomes" id="UP000245609">
    <property type="component" value="Unassembled WGS sequence"/>
</dbReference>
<keyword evidence="2" id="KW-1185">Reference proteome</keyword>
<reference evidence="1 2" key="1">
    <citation type="journal article" date="2018" name="MBio">
        <title>Comparative Genomics Reveals the Core Gene Toolbox for the Fungus-Insect Symbiosis.</title>
        <authorList>
            <person name="Wang Y."/>
            <person name="Stata M."/>
            <person name="Wang W."/>
            <person name="Stajich J.E."/>
            <person name="White M.M."/>
            <person name="Moncalvo J.M."/>
        </authorList>
    </citation>
    <scope>NUCLEOTIDE SEQUENCE [LARGE SCALE GENOMIC DNA]</scope>
    <source>
        <strain evidence="1 2">SC-DP-2</strain>
    </source>
</reference>
<proteinExistence type="predicted"/>
<name>A0A2T9ZFU8_9FUNG</name>
<evidence type="ECO:0000313" key="1">
    <source>
        <dbReference type="EMBL" id="PVV03460.1"/>
    </source>
</evidence>
<protein>
    <submittedName>
        <fullName evidence="1">Uncharacterized protein</fullName>
    </submittedName>
</protein>
<dbReference type="EMBL" id="MBFS01000230">
    <property type="protein sequence ID" value="PVV03460.1"/>
    <property type="molecule type" value="Genomic_DNA"/>
</dbReference>
<organism evidence="1 2">
    <name type="scientific">Smittium megazygosporum</name>
    <dbReference type="NCBI Taxonomy" id="133381"/>
    <lineage>
        <taxon>Eukaryota</taxon>
        <taxon>Fungi</taxon>
        <taxon>Fungi incertae sedis</taxon>
        <taxon>Zoopagomycota</taxon>
        <taxon>Kickxellomycotina</taxon>
        <taxon>Harpellomycetes</taxon>
        <taxon>Harpellales</taxon>
        <taxon>Legeriomycetaceae</taxon>
        <taxon>Smittium</taxon>
    </lineage>
</organism>
<accession>A0A2T9ZFU8</accession>
<comment type="caution">
    <text evidence="1">The sequence shown here is derived from an EMBL/GenBank/DDBJ whole genome shotgun (WGS) entry which is preliminary data.</text>
</comment>
<dbReference type="AlphaFoldDB" id="A0A2T9ZFU8"/>
<gene>
    <name evidence="1" type="ORF">BB560_002041</name>
</gene>